<dbReference type="AlphaFoldDB" id="A0AAE3LHV5"/>
<feature type="region of interest" description="Disordered" evidence="1">
    <location>
        <begin position="294"/>
        <end position="314"/>
    </location>
</feature>
<name>A0AAE3LHV5_9FIRM</name>
<dbReference type="EMBL" id="JAOQJZ010000008">
    <property type="protein sequence ID" value="MCU6706094.1"/>
    <property type="molecule type" value="Genomic_DNA"/>
</dbReference>
<evidence type="ECO:0000313" key="3">
    <source>
        <dbReference type="EMBL" id="MCU6706094.1"/>
    </source>
</evidence>
<sequence>MAKNRTIPFGYCMKNGEITTEPKEVYAVVTIFDEYLEGRSLSEIAKLMQTEKIRYNAVSDKWNKNMVKRIIENDKYLGNDTYPQLITDDIFKRANEKRVKKATTLDLIPDDLQKIRKRTYCTECGHRLSRIGGNSKYEKWDCRNPDCYKLEFRLTDQMIIGAVLNVLNSAIVNPSLLESGGEISTYSPTADIVRKQNEINHMTDSPQVDFDRVKAEIFRLAEMKYDCCTYNESPQKTEELRNLLENNKQLNILDIGLFEACVSRIWISHFCTIEAELINGVRIKNITEKVKTSRSENNVHSTQCNDNPCESADS</sequence>
<dbReference type="InterPro" id="IPR011109">
    <property type="entry name" value="DNA_bind_recombinase_dom"/>
</dbReference>
<reference evidence="3 4" key="1">
    <citation type="journal article" date="2021" name="ISME Commun">
        <title>Automated analysis of genomic sequences facilitates high-throughput and comprehensive description of bacteria.</title>
        <authorList>
            <person name="Hitch T.C.A."/>
        </authorList>
    </citation>
    <scope>NUCLEOTIDE SEQUENCE [LARGE SCALE GENOMIC DNA]</scope>
    <source>
        <strain evidence="3 4">Sanger_31</strain>
    </source>
</reference>
<keyword evidence="4" id="KW-1185">Reference proteome</keyword>
<dbReference type="InterPro" id="IPR038109">
    <property type="entry name" value="DNA_bind_recomb_sf"/>
</dbReference>
<gene>
    <name evidence="3" type="ORF">OCV57_09165</name>
</gene>
<dbReference type="RefSeq" id="WP_267301273.1">
    <property type="nucleotide sequence ID" value="NZ_JAOQJZ010000008.1"/>
</dbReference>
<feature type="domain" description="Recombinase" evidence="2">
    <location>
        <begin position="8"/>
        <end position="104"/>
    </location>
</feature>
<comment type="caution">
    <text evidence="3">The sequence shown here is derived from an EMBL/GenBank/DDBJ whole genome shotgun (WGS) entry which is preliminary data.</text>
</comment>
<accession>A0AAE3LHV5</accession>
<dbReference type="PROSITE" id="PS51737">
    <property type="entry name" value="RECOMBINASE_DNA_BIND"/>
    <property type="match status" value="1"/>
</dbReference>
<dbReference type="GO" id="GO:0000150">
    <property type="term" value="F:DNA strand exchange activity"/>
    <property type="evidence" value="ECO:0007669"/>
    <property type="project" value="InterPro"/>
</dbReference>
<dbReference type="Gene3D" id="3.90.1750.20">
    <property type="entry name" value="Putative Large Serine Recombinase, Chain B, Domain 2"/>
    <property type="match status" value="1"/>
</dbReference>
<evidence type="ECO:0000256" key="1">
    <source>
        <dbReference type="SAM" id="MobiDB-lite"/>
    </source>
</evidence>
<dbReference type="Pfam" id="PF07508">
    <property type="entry name" value="Recombinase"/>
    <property type="match status" value="1"/>
</dbReference>
<protein>
    <submittedName>
        <fullName evidence="3">Recombinase family protein</fullName>
    </submittedName>
</protein>
<evidence type="ECO:0000313" key="4">
    <source>
        <dbReference type="Proteomes" id="UP001208131"/>
    </source>
</evidence>
<feature type="compositionally biased region" description="Polar residues" evidence="1">
    <location>
        <begin position="295"/>
        <end position="314"/>
    </location>
</feature>
<organism evidence="3 4">
    <name type="scientific">Hominimerdicola aceti</name>
    <dbReference type="NCBI Taxonomy" id="2981726"/>
    <lineage>
        <taxon>Bacteria</taxon>
        <taxon>Bacillati</taxon>
        <taxon>Bacillota</taxon>
        <taxon>Clostridia</taxon>
        <taxon>Eubacteriales</taxon>
        <taxon>Oscillospiraceae</taxon>
        <taxon>Hominimerdicola</taxon>
    </lineage>
</organism>
<proteinExistence type="predicted"/>
<dbReference type="GO" id="GO:0003677">
    <property type="term" value="F:DNA binding"/>
    <property type="evidence" value="ECO:0007669"/>
    <property type="project" value="InterPro"/>
</dbReference>
<evidence type="ECO:0000259" key="2">
    <source>
        <dbReference type="PROSITE" id="PS51737"/>
    </source>
</evidence>
<dbReference type="Proteomes" id="UP001208131">
    <property type="component" value="Unassembled WGS sequence"/>
</dbReference>